<dbReference type="SUPFAM" id="SSF81383">
    <property type="entry name" value="F-box domain"/>
    <property type="match status" value="1"/>
</dbReference>
<gene>
    <name evidence="2" type="ORF">BYL167_LOCUS14847</name>
</gene>
<dbReference type="EMBL" id="CAJOBH010005370">
    <property type="protein sequence ID" value="CAF4022151.1"/>
    <property type="molecule type" value="Genomic_DNA"/>
</dbReference>
<protein>
    <recommendedName>
        <fullName evidence="1">F-box domain-containing protein</fullName>
    </recommendedName>
</protein>
<feature type="domain" description="F-box" evidence="1">
    <location>
        <begin position="3"/>
        <end position="54"/>
    </location>
</feature>
<dbReference type="Proteomes" id="UP000681967">
    <property type="component" value="Unassembled WGS sequence"/>
</dbReference>
<dbReference type="InterPro" id="IPR001810">
    <property type="entry name" value="F-box_dom"/>
</dbReference>
<accession>A0A8S2NWM3</accession>
<proteinExistence type="predicted"/>
<name>A0A8S2NWM3_9BILA</name>
<dbReference type="SMART" id="SM00256">
    <property type="entry name" value="FBOX"/>
    <property type="match status" value="1"/>
</dbReference>
<comment type="caution">
    <text evidence="2">The sequence shown here is derived from an EMBL/GenBank/DDBJ whole genome shotgun (WGS) entry which is preliminary data.</text>
</comment>
<sequence length="411" mass="48246">MNDSSLLLLPIEILYHIIDYLDISTNFLSFSNVCTYFRAICNTYNRFQLDFRAISKTNLDHICQLIQPENALSLILTYENKTSGAKRLFFSLFNIDQFTRLLSLSLLNIDEDALIQYKLERINMMYVTQKQYCSILRQMPNLKSFTLNDFSLHKTDENVTIFSRPIFHEQLPSLILTDSRKKMMEPISFLSLTPLLTYLKIICVPAAFDTIVDGFRWERFLGDNLTLLHNDRVFYFQSTVPVEYLFRHLTKLTIDVDQEWSIECVEFLSKIIDLFLIDKITFNPDLNLKFIHNTLNNIFILMGLAYNLSTLAIHPYPSHDGIIDIENISSIIPCHIKYLEVVIKDIHSMKVILDHHEHLWSRTLLAYSDQSIPWSKFVEELVFRKNNFVYGNPIILYVFGLVKYNVNFKNI</sequence>
<dbReference type="CDD" id="cd09917">
    <property type="entry name" value="F-box_SF"/>
    <property type="match status" value="1"/>
</dbReference>
<dbReference type="PROSITE" id="PS50181">
    <property type="entry name" value="FBOX"/>
    <property type="match status" value="1"/>
</dbReference>
<dbReference type="InterPro" id="IPR036047">
    <property type="entry name" value="F-box-like_dom_sf"/>
</dbReference>
<evidence type="ECO:0000259" key="1">
    <source>
        <dbReference type="PROSITE" id="PS50181"/>
    </source>
</evidence>
<reference evidence="2" key="1">
    <citation type="submission" date="2021-02" db="EMBL/GenBank/DDBJ databases">
        <authorList>
            <person name="Nowell W R."/>
        </authorList>
    </citation>
    <scope>NUCLEOTIDE SEQUENCE</scope>
</reference>
<organism evidence="2 3">
    <name type="scientific">Rotaria magnacalcarata</name>
    <dbReference type="NCBI Taxonomy" id="392030"/>
    <lineage>
        <taxon>Eukaryota</taxon>
        <taxon>Metazoa</taxon>
        <taxon>Spiralia</taxon>
        <taxon>Gnathifera</taxon>
        <taxon>Rotifera</taxon>
        <taxon>Eurotatoria</taxon>
        <taxon>Bdelloidea</taxon>
        <taxon>Philodinida</taxon>
        <taxon>Philodinidae</taxon>
        <taxon>Rotaria</taxon>
    </lineage>
</organism>
<evidence type="ECO:0000313" key="3">
    <source>
        <dbReference type="Proteomes" id="UP000681967"/>
    </source>
</evidence>
<dbReference type="AlphaFoldDB" id="A0A8S2NWM3"/>
<dbReference type="Pfam" id="PF00646">
    <property type="entry name" value="F-box"/>
    <property type="match status" value="1"/>
</dbReference>
<evidence type="ECO:0000313" key="2">
    <source>
        <dbReference type="EMBL" id="CAF4022151.1"/>
    </source>
</evidence>